<evidence type="ECO:0000259" key="1">
    <source>
        <dbReference type="PROSITE" id="PS51352"/>
    </source>
</evidence>
<dbReference type="PROSITE" id="PS00194">
    <property type="entry name" value="THIOREDOXIN_1"/>
    <property type="match status" value="1"/>
</dbReference>
<reference evidence="2" key="1">
    <citation type="submission" date="2016-10" db="EMBL/GenBank/DDBJ databases">
        <title>Sequence of Gallionella enrichment culture.</title>
        <authorList>
            <person name="Poehlein A."/>
            <person name="Muehling M."/>
            <person name="Daniel R."/>
        </authorList>
    </citation>
    <scope>NUCLEOTIDE SEQUENCE</scope>
</reference>
<sequence length="198" mass="21521">MKPISSILLSTILAAGLLLCQPAKAQQHNDPADMRAAAQVLQHLGAATSIDEGQGKRQVTVFFDPNCPYCRQLYSDLRPWVGKDDLQFRWVAVAILAPSSLGKAAAILQAKDPLQAFRAMEDHGLDPSLPEPAPPDAGQITARTRRTLKINDAVLKRAGAYYSVPLVVFRNRQGRPQLLLGAPRSERALAEVLQSVGH</sequence>
<dbReference type="Pfam" id="PF13098">
    <property type="entry name" value="Thioredoxin_2"/>
    <property type="match status" value="1"/>
</dbReference>
<feature type="domain" description="Thioredoxin" evidence="1">
    <location>
        <begin position="17"/>
        <end position="198"/>
    </location>
</feature>
<comment type="caution">
    <text evidence="2">The sequence shown here is derived from an EMBL/GenBank/DDBJ whole genome shotgun (WGS) entry which is preliminary data.</text>
</comment>
<dbReference type="PANTHER" id="PTHR35272:SF4">
    <property type="entry name" value="THIOL:DISULFIDE INTERCHANGE PROTEIN DSBG"/>
    <property type="match status" value="1"/>
</dbReference>
<dbReference type="InterPro" id="IPR036249">
    <property type="entry name" value="Thioredoxin-like_sf"/>
</dbReference>
<protein>
    <submittedName>
        <fullName evidence="2">Thiol:disulfide interchange protein DsbG</fullName>
    </submittedName>
</protein>
<gene>
    <name evidence="2" type="primary">dsbG_6</name>
    <name evidence="2" type="ORF">GALL_495790</name>
</gene>
<dbReference type="InterPro" id="IPR012336">
    <property type="entry name" value="Thioredoxin-like_fold"/>
</dbReference>
<dbReference type="PANTHER" id="PTHR35272">
    <property type="entry name" value="THIOL:DISULFIDE INTERCHANGE PROTEIN DSBC-RELATED"/>
    <property type="match status" value="1"/>
</dbReference>
<dbReference type="PROSITE" id="PS51352">
    <property type="entry name" value="THIOREDOXIN_2"/>
    <property type="match status" value="1"/>
</dbReference>
<name>A0A1J5PC77_9ZZZZ</name>
<accession>A0A1J5PC77</accession>
<evidence type="ECO:0000313" key="2">
    <source>
        <dbReference type="EMBL" id="OIQ68826.1"/>
    </source>
</evidence>
<dbReference type="Gene3D" id="3.40.30.10">
    <property type="entry name" value="Glutaredoxin"/>
    <property type="match status" value="1"/>
</dbReference>
<dbReference type="AlphaFoldDB" id="A0A1J5PC77"/>
<dbReference type="SUPFAM" id="SSF52833">
    <property type="entry name" value="Thioredoxin-like"/>
    <property type="match status" value="1"/>
</dbReference>
<organism evidence="2">
    <name type="scientific">mine drainage metagenome</name>
    <dbReference type="NCBI Taxonomy" id="410659"/>
    <lineage>
        <taxon>unclassified sequences</taxon>
        <taxon>metagenomes</taxon>
        <taxon>ecological metagenomes</taxon>
    </lineage>
</organism>
<dbReference type="EMBL" id="MLJW01005083">
    <property type="protein sequence ID" value="OIQ68826.1"/>
    <property type="molecule type" value="Genomic_DNA"/>
</dbReference>
<dbReference type="InterPro" id="IPR017937">
    <property type="entry name" value="Thioredoxin_CS"/>
</dbReference>
<proteinExistence type="predicted"/>
<dbReference type="InterPro" id="IPR013766">
    <property type="entry name" value="Thioredoxin_domain"/>
</dbReference>
<dbReference type="InterPro" id="IPR051470">
    <property type="entry name" value="Thiol:disulfide_interchange"/>
</dbReference>